<dbReference type="AlphaFoldDB" id="A0A1M5C0U4"/>
<dbReference type="InterPro" id="IPR035903">
    <property type="entry name" value="HesB-like_dom_sf"/>
</dbReference>
<accession>A0A1M5C0U4</accession>
<dbReference type="EMBL" id="FQVU01000001">
    <property type="protein sequence ID" value="SHF48295.1"/>
    <property type="molecule type" value="Genomic_DNA"/>
</dbReference>
<dbReference type="SUPFAM" id="SSF89360">
    <property type="entry name" value="HesB-like domain"/>
    <property type="match status" value="1"/>
</dbReference>
<sequence>MTLTLTQTAASEIRNLVAQPEVPDDSGVRIASSGDGALTLSLSTAPDAGDAVIDDQGARVFLEPTAGELLDDKTLDAAVDPQGQVQFSLAEQV</sequence>
<name>A0A1M5C0U4_9ACTN</name>
<organism evidence="1 2">
    <name type="scientific">Jatrophihabitans endophyticus</name>
    <dbReference type="NCBI Taxonomy" id="1206085"/>
    <lineage>
        <taxon>Bacteria</taxon>
        <taxon>Bacillati</taxon>
        <taxon>Actinomycetota</taxon>
        <taxon>Actinomycetes</taxon>
        <taxon>Jatrophihabitantales</taxon>
        <taxon>Jatrophihabitantaceae</taxon>
        <taxon>Jatrophihabitans</taxon>
    </lineage>
</organism>
<keyword evidence="2" id="KW-1185">Reference proteome</keyword>
<proteinExistence type="predicted"/>
<evidence type="ECO:0000313" key="2">
    <source>
        <dbReference type="Proteomes" id="UP000186132"/>
    </source>
</evidence>
<evidence type="ECO:0000313" key="1">
    <source>
        <dbReference type="EMBL" id="SHF48295.1"/>
    </source>
</evidence>
<dbReference type="STRING" id="1206085.SAMN05443575_0060"/>
<dbReference type="RefSeq" id="WP_200799960.1">
    <property type="nucleotide sequence ID" value="NZ_FQVU01000001.1"/>
</dbReference>
<reference evidence="1 2" key="1">
    <citation type="submission" date="2016-11" db="EMBL/GenBank/DDBJ databases">
        <authorList>
            <person name="Jaros S."/>
            <person name="Januszkiewicz K."/>
            <person name="Wedrychowicz H."/>
        </authorList>
    </citation>
    <scope>NUCLEOTIDE SEQUENCE [LARGE SCALE GENOMIC DNA]</scope>
    <source>
        <strain evidence="1 2">DSM 45627</strain>
    </source>
</reference>
<dbReference type="Proteomes" id="UP000186132">
    <property type="component" value="Unassembled WGS sequence"/>
</dbReference>
<protein>
    <submittedName>
        <fullName evidence="1">Fe-S cluster assembly iron-binding protein IscA</fullName>
    </submittedName>
</protein>
<gene>
    <name evidence="1" type="ORF">SAMN05443575_0060</name>
</gene>
<dbReference type="Gene3D" id="2.60.300.12">
    <property type="entry name" value="HesB-like domain"/>
    <property type="match status" value="1"/>
</dbReference>